<dbReference type="OrthoDB" id="3236701at2759"/>
<reference evidence="1" key="1">
    <citation type="submission" date="2020-11" db="EMBL/GenBank/DDBJ databases">
        <authorList>
            <consortium name="DOE Joint Genome Institute"/>
            <person name="Ahrendt S."/>
            <person name="Riley R."/>
            <person name="Andreopoulos W."/>
            <person name="Labutti K."/>
            <person name="Pangilinan J."/>
            <person name="Ruiz-Duenas F.J."/>
            <person name="Barrasa J.M."/>
            <person name="Sanchez-Garcia M."/>
            <person name="Camarero S."/>
            <person name="Miyauchi S."/>
            <person name="Serrano A."/>
            <person name="Linde D."/>
            <person name="Babiker R."/>
            <person name="Drula E."/>
            <person name="Ayuso-Fernandez I."/>
            <person name="Pacheco R."/>
            <person name="Padilla G."/>
            <person name="Ferreira P."/>
            <person name="Barriuso J."/>
            <person name="Kellner H."/>
            <person name="Castanera R."/>
            <person name="Alfaro M."/>
            <person name="Ramirez L."/>
            <person name="Pisabarro A.G."/>
            <person name="Kuo A."/>
            <person name="Tritt A."/>
            <person name="Lipzen A."/>
            <person name="He G."/>
            <person name="Yan M."/>
            <person name="Ng V."/>
            <person name="Cullen D."/>
            <person name="Martin F."/>
            <person name="Rosso M.-N."/>
            <person name="Henrissat B."/>
            <person name="Hibbett D."/>
            <person name="Martinez A.T."/>
            <person name="Grigoriev I.V."/>
        </authorList>
    </citation>
    <scope>NUCLEOTIDE SEQUENCE</scope>
    <source>
        <strain evidence="1">CIRM-BRFM 674</strain>
    </source>
</reference>
<accession>A0A9P6CUF4</accession>
<comment type="caution">
    <text evidence="1">The sequence shown here is derived from an EMBL/GenBank/DDBJ whole genome shotgun (WGS) entry which is preliminary data.</text>
</comment>
<dbReference type="EMBL" id="MU155411">
    <property type="protein sequence ID" value="KAF9473860.1"/>
    <property type="molecule type" value="Genomic_DNA"/>
</dbReference>
<evidence type="ECO:0000313" key="1">
    <source>
        <dbReference type="EMBL" id="KAF9473860.1"/>
    </source>
</evidence>
<sequence>MSVPLFRSIKAITRHQSYLAPSGFVRRLPKITRCFSSDNSAPGVFPEPQEIKVLLDHQTLYINQELAEALGWHRSQGTEPVKLSLNGWEPMYFTITPTGTDSERLARSTVESSQNKNVQEVLKRLE</sequence>
<proteinExistence type="predicted"/>
<keyword evidence="2" id="KW-1185">Reference proteome</keyword>
<protein>
    <submittedName>
        <fullName evidence="1">Uncharacterized protein</fullName>
    </submittedName>
</protein>
<dbReference type="Proteomes" id="UP000807469">
    <property type="component" value="Unassembled WGS sequence"/>
</dbReference>
<name>A0A9P6CUF4_9AGAR</name>
<gene>
    <name evidence="1" type="ORF">BDN70DRAFT_867012</name>
</gene>
<dbReference type="AlphaFoldDB" id="A0A9P6CUF4"/>
<evidence type="ECO:0000313" key="2">
    <source>
        <dbReference type="Proteomes" id="UP000807469"/>
    </source>
</evidence>
<organism evidence="1 2">
    <name type="scientific">Pholiota conissans</name>
    <dbReference type="NCBI Taxonomy" id="109636"/>
    <lineage>
        <taxon>Eukaryota</taxon>
        <taxon>Fungi</taxon>
        <taxon>Dikarya</taxon>
        <taxon>Basidiomycota</taxon>
        <taxon>Agaricomycotina</taxon>
        <taxon>Agaricomycetes</taxon>
        <taxon>Agaricomycetidae</taxon>
        <taxon>Agaricales</taxon>
        <taxon>Agaricineae</taxon>
        <taxon>Strophariaceae</taxon>
        <taxon>Pholiota</taxon>
    </lineage>
</organism>